<keyword evidence="1" id="KW-0472">Membrane</keyword>
<accession>A0A3A3GM29</accession>
<dbReference type="PANTHER" id="PTHR36833:SF2">
    <property type="entry name" value="SLR0610 PROTEIN"/>
    <property type="match status" value="1"/>
</dbReference>
<gene>
    <name evidence="2" type="ORF">DQX05_04580</name>
</gene>
<evidence type="ECO:0000313" key="2">
    <source>
        <dbReference type="EMBL" id="RJG26169.1"/>
    </source>
</evidence>
<dbReference type="Proteomes" id="UP000266177">
    <property type="component" value="Unassembled WGS sequence"/>
</dbReference>
<protein>
    <submittedName>
        <fullName evidence="2">Multidrug transporter permease</fullName>
    </submittedName>
</protein>
<feature type="transmembrane region" description="Helical" evidence="1">
    <location>
        <begin position="26"/>
        <end position="50"/>
    </location>
</feature>
<proteinExistence type="predicted"/>
<dbReference type="EMBL" id="QYZD01000002">
    <property type="protein sequence ID" value="RJG26169.1"/>
    <property type="molecule type" value="Genomic_DNA"/>
</dbReference>
<dbReference type="AlphaFoldDB" id="A0A3A3GM29"/>
<dbReference type="Pfam" id="PF06182">
    <property type="entry name" value="ABC2_membrane_6"/>
    <property type="match status" value="1"/>
</dbReference>
<evidence type="ECO:0000313" key="3">
    <source>
        <dbReference type="Proteomes" id="UP000266177"/>
    </source>
</evidence>
<sequence>MIKYLNLFGSFVKINVVKAMTYRANFFLNLLDSVLWFGITLLFFNSIYGYVDEIKGWRIYDIYLLIGTSELIKSVMFTLFINNLPMIPNLVNRSQLDLILIRPVNSQFLISLRNLDFGNFGNIPLAVYLIVYAIINKGEAVSFLDLCSYLGLLLVSIILAYSLWFTIMTLSIWLSKVQGMHELFLGAMTLMRYPSVQYKGVVKFVFTVIFPIVLVSNVPVIALSDVQTYTGLYYFYASTLAYFLFSIFFWRFALRYYQSASS</sequence>
<reference evidence="2 3" key="1">
    <citation type="submission" date="2018-09" db="EMBL/GenBank/DDBJ databases">
        <title>Paenibacillus SK2017-BO5.</title>
        <authorList>
            <person name="Piskunova J.V."/>
            <person name="Dubiley S.A."/>
            <person name="Severinov K.V."/>
        </authorList>
    </citation>
    <scope>NUCLEOTIDE SEQUENCE [LARGE SCALE GENOMIC DNA]</scope>
    <source>
        <strain evidence="2 3">BO5</strain>
    </source>
</reference>
<feature type="transmembrane region" description="Helical" evidence="1">
    <location>
        <begin position="62"/>
        <end position="81"/>
    </location>
</feature>
<name>A0A3A3GM29_PANTH</name>
<dbReference type="OrthoDB" id="3818833at2"/>
<organism evidence="2 3">
    <name type="scientific">Paenibacillus thiaminolyticus</name>
    <name type="common">Bacillus thiaminolyticus</name>
    <dbReference type="NCBI Taxonomy" id="49283"/>
    <lineage>
        <taxon>Bacteria</taxon>
        <taxon>Bacillati</taxon>
        <taxon>Bacillota</taxon>
        <taxon>Bacilli</taxon>
        <taxon>Bacillales</taxon>
        <taxon>Paenibacillaceae</taxon>
        <taxon>Paenibacillus</taxon>
    </lineage>
</organism>
<keyword evidence="1" id="KW-0812">Transmembrane</keyword>
<feature type="transmembrane region" description="Helical" evidence="1">
    <location>
        <begin position="200"/>
        <end position="221"/>
    </location>
</feature>
<feature type="transmembrane region" description="Helical" evidence="1">
    <location>
        <begin position="233"/>
        <end position="254"/>
    </location>
</feature>
<dbReference type="InterPro" id="IPR010390">
    <property type="entry name" value="ABC-2_transporter-like"/>
</dbReference>
<feature type="transmembrane region" description="Helical" evidence="1">
    <location>
        <begin position="117"/>
        <end position="135"/>
    </location>
</feature>
<feature type="transmembrane region" description="Helical" evidence="1">
    <location>
        <begin position="147"/>
        <end position="167"/>
    </location>
</feature>
<dbReference type="RefSeq" id="WP_119791255.1">
    <property type="nucleotide sequence ID" value="NZ_QYZD01000002.1"/>
</dbReference>
<comment type="caution">
    <text evidence="2">The sequence shown here is derived from an EMBL/GenBank/DDBJ whole genome shotgun (WGS) entry which is preliminary data.</text>
</comment>
<keyword evidence="1" id="KW-1133">Transmembrane helix</keyword>
<dbReference type="PANTHER" id="PTHR36833">
    <property type="entry name" value="SLR0610 PROTEIN-RELATED"/>
    <property type="match status" value="1"/>
</dbReference>
<evidence type="ECO:0000256" key="1">
    <source>
        <dbReference type="SAM" id="Phobius"/>
    </source>
</evidence>